<dbReference type="CDD" id="cd01174">
    <property type="entry name" value="ribokinase"/>
    <property type="match status" value="1"/>
</dbReference>
<dbReference type="EMBL" id="JACIED010000009">
    <property type="protein sequence ID" value="MBB4010460.1"/>
    <property type="molecule type" value="Genomic_DNA"/>
</dbReference>
<reference evidence="14 17" key="2">
    <citation type="submission" date="2020-08" db="EMBL/GenBank/DDBJ databases">
        <title>Genomic Encyclopedia of Type Strains, Phase IV (KMG-IV): sequencing the most valuable type-strain genomes for metagenomic binning, comparative biology and taxonomic classification.</title>
        <authorList>
            <person name="Goeker M."/>
        </authorList>
    </citation>
    <scope>NUCLEOTIDE SEQUENCE [LARGE SCALE GENOMIC DNA]</scope>
    <source>
        <strain evidence="14 17">DSM 100021</strain>
    </source>
</reference>
<proteinExistence type="inferred from homology"/>
<evidence type="ECO:0000256" key="5">
    <source>
        <dbReference type="ARBA" id="ARBA00022723"/>
    </source>
</evidence>
<feature type="binding site" evidence="12">
    <location>
        <position position="289"/>
    </location>
    <ligand>
        <name>K(+)</name>
        <dbReference type="ChEBI" id="CHEBI:29103"/>
    </ligand>
</feature>
<evidence type="ECO:0000259" key="13">
    <source>
        <dbReference type="Pfam" id="PF00294"/>
    </source>
</evidence>
<dbReference type="PANTHER" id="PTHR10584">
    <property type="entry name" value="SUGAR KINASE"/>
    <property type="match status" value="1"/>
</dbReference>
<keyword evidence="10 12" id="KW-0630">Potassium</keyword>
<comment type="function">
    <text evidence="12">Catalyzes the phosphorylation of ribose at O-5 in a reaction requiring ATP and magnesium. The resulting D-ribose-5-phosphate can then be used either for sythesis of nucleotides, histidine, and tryptophan, or as a component of the pentose phosphate pathway.</text>
</comment>
<keyword evidence="9 12" id="KW-0460">Magnesium</keyword>
<feature type="binding site" evidence="12">
    <location>
        <begin position="253"/>
        <end position="254"/>
    </location>
    <ligand>
        <name>ATP</name>
        <dbReference type="ChEBI" id="CHEBI:30616"/>
    </ligand>
</feature>
<evidence type="ECO:0000256" key="8">
    <source>
        <dbReference type="ARBA" id="ARBA00022840"/>
    </source>
</evidence>
<feature type="binding site" evidence="12">
    <location>
        <position position="293"/>
    </location>
    <ligand>
        <name>K(+)</name>
        <dbReference type="ChEBI" id="CHEBI:29103"/>
    </ligand>
</feature>
<dbReference type="STRING" id="887144.BJF91_11305"/>
<comment type="subcellular location">
    <subcellularLocation>
        <location evidence="12">Cytoplasm</location>
    </subcellularLocation>
</comment>
<evidence type="ECO:0000313" key="16">
    <source>
        <dbReference type="Proteomes" id="UP000185598"/>
    </source>
</evidence>
<protein>
    <recommendedName>
        <fullName evidence="3 12">Ribokinase</fullName>
        <shortName evidence="12">RK</shortName>
        <ecNumber evidence="2 12">2.7.1.15</ecNumber>
    </recommendedName>
</protein>
<evidence type="ECO:0000256" key="9">
    <source>
        <dbReference type="ARBA" id="ARBA00022842"/>
    </source>
</evidence>
<dbReference type="InterPro" id="IPR029056">
    <property type="entry name" value="Ribokinase-like"/>
</dbReference>
<comment type="activity regulation">
    <text evidence="12">Activated by a monovalent cation that binds near, but not in, the active site. The most likely occupant of the site in vivo is potassium. Ion binding induces a conformational change that may alter substrate affinity.</text>
</comment>
<feature type="binding site" evidence="12">
    <location>
        <begin position="222"/>
        <end position="227"/>
    </location>
    <ligand>
        <name>ATP</name>
        <dbReference type="ChEBI" id="CHEBI:30616"/>
    </ligand>
</feature>
<feature type="binding site" evidence="12">
    <location>
        <position position="250"/>
    </location>
    <ligand>
        <name>K(+)</name>
        <dbReference type="ChEBI" id="CHEBI:29103"/>
    </ligand>
</feature>
<dbReference type="PROSITE" id="PS00584">
    <property type="entry name" value="PFKB_KINASES_2"/>
    <property type="match status" value="1"/>
</dbReference>
<keyword evidence="6 12" id="KW-0547">Nucleotide-binding</keyword>
<dbReference type="Gene3D" id="3.40.1190.20">
    <property type="match status" value="1"/>
</dbReference>
<dbReference type="InterPro" id="IPR011877">
    <property type="entry name" value="Ribokinase"/>
</dbReference>
<dbReference type="InterPro" id="IPR002139">
    <property type="entry name" value="Ribo/fructo_kinase"/>
</dbReference>
<feature type="binding site" evidence="12">
    <location>
        <position position="254"/>
    </location>
    <ligand>
        <name>substrate</name>
    </ligand>
</feature>
<dbReference type="EMBL" id="MKIN01000026">
    <property type="protein sequence ID" value="OLP47993.1"/>
    <property type="molecule type" value="Genomic_DNA"/>
</dbReference>
<evidence type="ECO:0000256" key="2">
    <source>
        <dbReference type="ARBA" id="ARBA00012035"/>
    </source>
</evidence>
<dbReference type="InterPro" id="IPR002173">
    <property type="entry name" value="Carboh/pur_kinase_PfkB_CS"/>
</dbReference>
<dbReference type="AlphaFoldDB" id="A0A1Q9A0M4"/>
<dbReference type="RefSeq" id="WP_075616558.1">
    <property type="nucleotide sequence ID" value="NZ_JACIED010000009.1"/>
</dbReference>
<keyword evidence="5 12" id="KW-0479">Metal-binding</keyword>
<dbReference type="HAMAP" id="MF_01987">
    <property type="entry name" value="Ribokinase"/>
    <property type="match status" value="1"/>
</dbReference>
<keyword evidence="4 12" id="KW-0808">Transferase</keyword>
<dbReference type="GO" id="GO:0005829">
    <property type="term" value="C:cytosol"/>
    <property type="evidence" value="ECO:0007669"/>
    <property type="project" value="TreeGrafter"/>
</dbReference>
<feature type="binding site" evidence="12">
    <location>
        <position position="287"/>
    </location>
    <ligand>
        <name>K(+)</name>
        <dbReference type="ChEBI" id="CHEBI:29103"/>
    </ligand>
</feature>
<comment type="caution">
    <text evidence="12">Lacks conserved residue(s) required for the propagation of feature annotation.</text>
</comment>
<evidence type="ECO:0000256" key="11">
    <source>
        <dbReference type="ARBA" id="ARBA00023277"/>
    </source>
</evidence>
<organism evidence="15 16">
    <name type="scientific">Allorhizobium taibaishanense</name>
    <dbReference type="NCBI Taxonomy" id="887144"/>
    <lineage>
        <taxon>Bacteria</taxon>
        <taxon>Pseudomonadati</taxon>
        <taxon>Pseudomonadota</taxon>
        <taxon>Alphaproteobacteria</taxon>
        <taxon>Hyphomicrobiales</taxon>
        <taxon>Rhizobiaceae</taxon>
        <taxon>Rhizobium/Agrobacterium group</taxon>
        <taxon>Allorhizobium</taxon>
    </lineage>
</organism>
<gene>
    <name evidence="12" type="primary">rbsK</name>
    <name evidence="15" type="ORF">BJF91_11305</name>
    <name evidence="14" type="ORF">GGQ71_004761</name>
</gene>
<evidence type="ECO:0000256" key="12">
    <source>
        <dbReference type="HAMAP-Rule" id="MF_01987"/>
    </source>
</evidence>
<feature type="domain" description="Carbohydrate kinase PfkB" evidence="13">
    <location>
        <begin position="6"/>
        <end position="296"/>
    </location>
</feature>
<feature type="binding site" evidence="12">
    <location>
        <position position="248"/>
    </location>
    <ligand>
        <name>K(+)</name>
        <dbReference type="ChEBI" id="CHEBI:29103"/>
    </ligand>
</feature>
<comment type="similarity">
    <text evidence="12">Belongs to the carbohydrate kinase PfkB family. Ribokinase subfamily.</text>
</comment>
<dbReference type="OrthoDB" id="9775849at2"/>
<keyword evidence="8 12" id="KW-0067">ATP-binding</keyword>
<comment type="pathway">
    <text evidence="12">Carbohydrate metabolism; D-ribose degradation; D-ribose 5-phosphate from beta-D-ribopyranose: step 2/2.</text>
</comment>
<keyword evidence="11 12" id="KW-0119">Carbohydrate metabolism</keyword>
<dbReference type="GO" id="GO:0005524">
    <property type="term" value="F:ATP binding"/>
    <property type="evidence" value="ECO:0007669"/>
    <property type="project" value="UniProtKB-UniRule"/>
</dbReference>
<dbReference type="GO" id="GO:0004747">
    <property type="term" value="F:ribokinase activity"/>
    <property type="evidence" value="ECO:0007669"/>
    <property type="project" value="UniProtKB-UniRule"/>
</dbReference>
<evidence type="ECO:0000256" key="7">
    <source>
        <dbReference type="ARBA" id="ARBA00022777"/>
    </source>
</evidence>
<evidence type="ECO:0000256" key="4">
    <source>
        <dbReference type="ARBA" id="ARBA00022679"/>
    </source>
</evidence>
<comment type="catalytic activity">
    <reaction evidence="12">
        <text>D-ribose + ATP = D-ribose 5-phosphate + ADP + H(+)</text>
        <dbReference type="Rhea" id="RHEA:13697"/>
        <dbReference type="ChEBI" id="CHEBI:15378"/>
        <dbReference type="ChEBI" id="CHEBI:30616"/>
        <dbReference type="ChEBI" id="CHEBI:47013"/>
        <dbReference type="ChEBI" id="CHEBI:78346"/>
        <dbReference type="ChEBI" id="CHEBI:456216"/>
        <dbReference type="EC" id="2.7.1.15"/>
    </reaction>
</comment>
<feature type="binding site" evidence="12">
    <location>
        <position position="186"/>
    </location>
    <ligand>
        <name>ATP</name>
        <dbReference type="ChEBI" id="CHEBI:30616"/>
    </ligand>
</feature>
<evidence type="ECO:0000313" key="17">
    <source>
        <dbReference type="Proteomes" id="UP000544107"/>
    </source>
</evidence>
<feature type="binding site" evidence="12">
    <location>
        <begin position="40"/>
        <end position="44"/>
    </location>
    <ligand>
        <name>substrate</name>
    </ligand>
</feature>
<evidence type="ECO:0000313" key="15">
    <source>
        <dbReference type="EMBL" id="OLP47993.1"/>
    </source>
</evidence>
<evidence type="ECO:0000313" key="14">
    <source>
        <dbReference type="EMBL" id="MBB4010460.1"/>
    </source>
</evidence>
<feature type="binding site" evidence="12">
    <location>
        <begin position="13"/>
        <end position="15"/>
    </location>
    <ligand>
        <name>substrate</name>
    </ligand>
</feature>
<evidence type="ECO:0000256" key="10">
    <source>
        <dbReference type="ARBA" id="ARBA00022958"/>
    </source>
</evidence>
<keyword evidence="12" id="KW-0963">Cytoplasm</keyword>
<comment type="similarity">
    <text evidence="1">Belongs to the carbohydrate kinase pfkB family.</text>
</comment>
<dbReference type="SUPFAM" id="SSF53613">
    <property type="entry name" value="Ribokinase-like"/>
    <property type="match status" value="1"/>
</dbReference>
<feature type="binding site" evidence="12">
    <location>
        <position position="284"/>
    </location>
    <ligand>
        <name>K(+)</name>
        <dbReference type="ChEBI" id="CHEBI:29103"/>
    </ligand>
</feature>
<name>A0A1Q9A0M4_9HYPH</name>
<accession>A0A1Q9A0M4</accession>
<dbReference type="UniPathway" id="UPA00916">
    <property type="reaction ID" value="UER00889"/>
</dbReference>
<dbReference type="Proteomes" id="UP000544107">
    <property type="component" value="Unassembled WGS sequence"/>
</dbReference>
<keyword evidence="16" id="KW-1185">Reference proteome</keyword>
<dbReference type="InterPro" id="IPR011611">
    <property type="entry name" value="PfkB_dom"/>
</dbReference>
<evidence type="ECO:0000256" key="1">
    <source>
        <dbReference type="ARBA" id="ARBA00005380"/>
    </source>
</evidence>
<feature type="active site" description="Proton acceptor" evidence="12">
    <location>
        <position position="254"/>
    </location>
</feature>
<sequence length="313" mass="32536">MRSAPIVFFGTTNLDLCFNVERLPTPGESLIGSLVRHPGGKGANQAVAAARLGLKPKLFTRLGDDEAGRVLMHSLTSAGVITEAVQIAKGEGSGSALVMVGDDGGNMIVIDPGANANVTPELIDEAKAHIEPNSIVVAEMGLPIAALEQLFSLKEQLGFRLIFNPAPVRAGLSRAAWSAVDFVTPNESEAYELTGIEIDSQEAAAQAAKALLALGPKAALITLGERGAFYADGTQTFVVPAFPVVVVDTTAAGDAFNGGFAAALARGVPVREAVRQAMAVAALCVTRRGAQPSMPTAAEVDEFLNHKTLLEIR</sequence>
<keyword evidence="7 12" id="KW-0418">Kinase</keyword>
<reference evidence="15 16" key="1">
    <citation type="submission" date="2016-09" db="EMBL/GenBank/DDBJ databases">
        <title>Rhizobium oryziradicis sp. nov., isolated from the root of rice.</title>
        <authorList>
            <person name="Zhao J."/>
            <person name="Zhang X."/>
        </authorList>
    </citation>
    <scope>NUCLEOTIDE SEQUENCE [LARGE SCALE GENOMIC DNA]</scope>
    <source>
        <strain evidence="15 16">14971</strain>
    </source>
</reference>
<dbReference type="Proteomes" id="UP000185598">
    <property type="component" value="Unassembled WGS sequence"/>
</dbReference>
<dbReference type="PANTHER" id="PTHR10584:SF166">
    <property type="entry name" value="RIBOKINASE"/>
    <property type="match status" value="1"/>
</dbReference>
<comment type="cofactor">
    <cofactor evidence="12">
        <name>Mg(2+)</name>
        <dbReference type="ChEBI" id="CHEBI:18420"/>
    </cofactor>
    <text evidence="12">Requires a divalent cation, most likely magnesium in vivo, as an electrophilic catalyst to aid phosphoryl group transfer. It is the chelate of the metal and the nucleotide that is the actual substrate.</text>
</comment>
<comment type="caution">
    <text evidence="15">The sequence shown here is derived from an EMBL/GenBank/DDBJ whole genome shotgun (WGS) entry which is preliminary data.</text>
</comment>
<dbReference type="GO" id="GO:0019303">
    <property type="term" value="P:D-ribose catabolic process"/>
    <property type="evidence" value="ECO:0007669"/>
    <property type="project" value="UniProtKB-UniRule"/>
</dbReference>
<dbReference type="GO" id="GO:0046872">
    <property type="term" value="F:metal ion binding"/>
    <property type="evidence" value="ECO:0007669"/>
    <property type="project" value="UniProtKB-KW"/>
</dbReference>
<evidence type="ECO:0000256" key="3">
    <source>
        <dbReference type="ARBA" id="ARBA00016943"/>
    </source>
</evidence>
<dbReference type="Pfam" id="PF00294">
    <property type="entry name" value="PfkB"/>
    <property type="match status" value="1"/>
</dbReference>
<comment type="subunit">
    <text evidence="12">Homodimer.</text>
</comment>
<evidence type="ECO:0000256" key="6">
    <source>
        <dbReference type="ARBA" id="ARBA00022741"/>
    </source>
</evidence>
<dbReference type="PRINTS" id="PR00990">
    <property type="entry name" value="RIBOKINASE"/>
</dbReference>
<dbReference type="EC" id="2.7.1.15" evidence="2 12"/>